<protein>
    <submittedName>
        <fullName evidence="2">PTS system mannose/fructose/sorbose family transporter subunit IID</fullName>
    </submittedName>
</protein>
<dbReference type="InterPro" id="IPR050303">
    <property type="entry name" value="GatZ_KbaZ_carbometab"/>
</dbReference>
<dbReference type="Proteomes" id="UP001597519">
    <property type="component" value="Unassembled WGS sequence"/>
</dbReference>
<accession>A0ABW5X144</accession>
<dbReference type="Pfam" id="PF03613">
    <property type="entry name" value="EIID-AGA"/>
    <property type="match status" value="1"/>
</dbReference>
<dbReference type="PROSITE" id="PS51108">
    <property type="entry name" value="PTS_EIID"/>
    <property type="match status" value="1"/>
</dbReference>
<gene>
    <name evidence="2" type="ORF">ACFSX4_11800</name>
</gene>
<keyword evidence="1" id="KW-1133">Transmembrane helix</keyword>
<evidence type="ECO:0000256" key="1">
    <source>
        <dbReference type="SAM" id="Phobius"/>
    </source>
</evidence>
<dbReference type="EMBL" id="JBHUOQ010000004">
    <property type="protein sequence ID" value="MFD2831148.1"/>
    <property type="molecule type" value="Genomic_DNA"/>
</dbReference>
<dbReference type="PANTHER" id="PTHR32502:SF27">
    <property type="entry name" value="PTS SYSTEM, MANNOSE-SPECIFIC IID COMPONENT"/>
    <property type="match status" value="1"/>
</dbReference>
<name>A0ABW5X144_9STAP</name>
<evidence type="ECO:0000313" key="3">
    <source>
        <dbReference type="Proteomes" id="UP001597519"/>
    </source>
</evidence>
<evidence type="ECO:0000313" key="2">
    <source>
        <dbReference type="EMBL" id="MFD2831148.1"/>
    </source>
</evidence>
<keyword evidence="1" id="KW-0472">Membrane</keyword>
<proteinExistence type="predicted"/>
<reference evidence="3" key="1">
    <citation type="journal article" date="2019" name="Int. J. Syst. Evol. Microbiol.">
        <title>The Global Catalogue of Microorganisms (GCM) 10K type strain sequencing project: providing services to taxonomists for standard genome sequencing and annotation.</title>
        <authorList>
            <consortium name="The Broad Institute Genomics Platform"/>
            <consortium name="The Broad Institute Genome Sequencing Center for Infectious Disease"/>
            <person name="Wu L."/>
            <person name="Ma J."/>
        </authorList>
    </citation>
    <scope>NUCLEOTIDE SEQUENCE [LARGE SCALE GENOMIC DNA]</scope>
    <source>
        <strain evidence="3">KCTC 33575</strain>
    </source>
</reference>
<dbReference type="RefSeq" id="WP_377775096.1">
    <property type="nucleotide sequence ID" value="NZ_JBHUOQ010000004.1"/>
</dbReference>
<feature type="transmembrane region" description="Helical" evidence="1">
    <location>
        <begin position="197"/>
        <end position="215"/>
    </location>
</feature>
<dbReference type="PANTHER" id="PTHR32502">
    <property type="entry name" value="N-ACETYLGALACTOSAMINE PERMEASE II COMPONENT-RELATED"/>
    <property type="match status" value="1"/>
</dbReference>
<feature type="transmembrane region" description="Helical" evidence="1">
    <location>
        <begin position="259"/>
        <end position="280"/>
    </location>
</feature>
<sequence>MTEYNDVQDSGSVDVKKVRKSDLNKVFWRMQFMNITNNYQSMQAIGFMSSFVPVLSRLYENETHEQRVEAMKRHLEFFNSHVNADALILGVSAAVEETTDEEEKETVTAIKTGLMGPLAGVGDSLLKFTWLPICGSIGASLALNGSVLGPILMFVLYNTVNVATKYYGIHIGYSQGVEMIKGAGGNILQRIANMANVVGLMVIGALIATIVNVNIDAQISAGDNVIEIQEMLDQVMPGLLSLLITFFVYKIFKRTNGKHAPLLILGVMVIVILLTMLGVLGA</sequence>
<keyword evidence="1" id="KW-0812">Transmembrane</keyword>
<dbReference type="InterPro" id="IPR004704">
    <property type="entry name" value="PTS_IID_man"/>
</dbReference>
<feature type="transmembrane region" description="Helical" evidence="1">
    <location>
        <begin position="235"/>
        <end position="252"/>
    </location>
</feature>
<keyword evidence="3" id="KW-1185">Reference proteome</keyword>
<comment type="caution">
    <text evidence="2">The sequence shown here is derived from an EMBL/GenBank/DDBJ whole genome shotgun (WGS) entry which is preliminary data.</text>
</comment>
<organism evidence="2 3">
    <name type="scientific">Corticicoccus populi</name>
    <dbReference type="NCBI Taxonomy" id="1812821"/>
    <lineage>
        <taxon>Bacteria</taxon>
        <taxon>Bacillati</taxon>
        <taxon>Bacillota</taxon>
        <taxon>Bacilli</taxon>
        <taxon>Bacillales</taxon>
        <taxon>Staphylococcaceae</taxon>
        <taxon>Corticicoccus</taxon>
    </lineage>
</organism>